<dbReference type="InterPro" id="IPR036779">
    <property type="entry name" value="LysM_dom_sf"/>
</dbReference>
<proteinExistence type="predicted"/>
<dbReference type="EMBL" id="ABMABF030000014">
    <property type="protein sequence ID" value="EMJ5135868.1"/>
    <property type="molecule type" value="Genomic_DNA"/>
</dbReference>
<name>A0AAI9DEZ5_PROST</name>
<keyword evidence="2" id="KW-0472">Membrane</keyword>
<keyword evidence="2" id="KW-1133">Transmembrane helix</keyword>
<evidence type="ECO:0000259" key="3">
    <source>
        <dbReference type="PROSITE" id="PS51782"/>
    </source>
</evidence>
<sequence length="145" mass="16288">MKTEISKVFPKRLKLVAWLNIAIQTSFPIASVFTPIISSSQDNRHFLTKENVLIDRQTQIYTLAEGENTLSVAKKYNMSVDALRKLNQFRTFAHGFDKLQAGDELDVPVAPLPTIEWHTDNAPEKAEKSPDNQEQKIASFASQAG</sequence>
<evidence type="ECO:0000256" key="1">
    <source>
        <dbReference type="SAM" id="MobiDB-lite"/>
    </source>
</evidence>
<feature type="region of interest" description="Disordered" evidence="1">
    <location>
        <begin position="117"/>
        <end position="145"/>
    </location>
</feature>
<dbReference type="PROSITE" id="PS51782">
    <property type="entry name" value="LYSM"/>
    <property type="match status" value="1"/>
</dbReference>
<accession>A0AAI9DEZ5</accession>
<evidence type="ECO:0000313" key="4">
    <source>
        <dbReference type="EMBL" id="EMJ5135868.1"/>
    </source>
</evidence>
<dbReference type="CDD" id="cd00118">
    <property type="entry name" value="LysM"/>
    <property type="match status" value="1"/>
</dbReference>
<feature type="transmembrane region" description="Helical" evidence="2">
    <location>
        <begin position="15"/>
        <end position="37"/>
    </location>
</feature>
<dbReference type="AlphaFoldDB" id="A0AAI9DEZ5"/>
<protein>
    <submittedName>
        <fullName evidence="4">LysM peptidoglycan-binding domain-containing protein</fullName>
    </submittedName>
</protein>
<comment type="caution">
    <text evidence="4">The sequence shown here is derived from an EMBL/GenBank/DDBJ whole genome shotgun (WGS) entry which is preliminary data.</text>
</comment>
<gene>
    <name evidence="4" type="ORF">RG298_003641</name>
</gene>
<dbReference type="PANTHER" id="PTHR39576:SF2">
    <property type="entry name" value="ATTACHING AND EFFACING PROTEIN HOMOLOG-RELATED"/>
    <property type="match status" value="1"/>
</dbReference>
<dbReference type="InterPro" id="IPR051715">
    <property type="entry name" value="Intimin-Invasin_domain"/>
</dbReference>
<dbReference type="GO" id="GO:0009279">
    <property type="term" value="C:cell outer membrane"/>
    <property type="evidence" value="ECO:0007669"/>
    <property type="project" value="TreeGrafter"/>
</dbReference>
<feature type="domain" description="LysM" evidence="3">
    <location>
        <begin position="59"/>
        <end position="107"/>
    </location>
</feature>
<dbReference type="PANTHER" id="PTHR39576">
    <property type="entry name" value="ATTACHING AND EFFACING PROTEIN HOMOLOG-RELATED-RELATED"/>
    <property type="match status" value="1"/>
</dbReference>
<keyword evidence="2" id="KW-0812">Transmembrane</keyword>
<evidence type="ECO:0000256" key="2">
    <source>
        <dbReference type="SAM" id="Phobius"/>
    </source>
</evidence>
<dbReference type="SMART" id="SM00257">
    <property type="entry name" value="LysM"/>
    <property type="match status" value="1"/>
</dbReference>
<feature type="compositionally biased region" description="Basic and acidic residues" evidence="1">
    <location>
        <begin position="117"/>
        <end position="134"/>
    </location>
</feature>
<organism evidence="4">
    <name type="scientific">Providencia stuartii</name>
    <dbReference type="NCBI Taxonomy" id="588"/>
    <lineage>
        <taxon>Bacteria</taxon>
        <taxon>Pseudomonadati</taxon>
        <taxon>Pseudomonadota</taxon>
        <taxon>Gammaproteobacteria</taxon>
        <taxon>Enterobacterales</taxon>
        <taxon>Morganellaceae</taxon>
        <taxon>Providencia</taxon>
    </lineage>
</organism>
<dbReference type="Gene3D" id="3.10.350.10">
    <property type="entry name" value="LysM domain"/>
    <property type="match status" value="1"/>
</dbReference>
<dbReference type="SUPFAM" id="SSF54106">
    <property type="entry name" value="LysM domain"/>
    <property type="match status" value="1"/>
</dbReference>
<dbReference type="InterPro" id="IPR018392">
    <property type="entry name" value="LysM"/>
</dbReference>
<reference evidence="4" key="1">
    <citation type="submission" date="2024-02" db="EMBL/GenBank/DDBJ databases">
        <authorList>
            <consortium name="Clinical and Environmental Microbiology Branch: Whole genome sequencing antimicrobial resistance pathogens in the healthcare setting"/>
        </authorList>
    </citation>
    <scope>NUCLEOTIDE SEQUENCE</scope>
    <source>
        <strain evidence="4">2021GO-0154</strain>
    </source>
</reference>